<dbReference type="InterPro" id="IPR016181">
    <property type="entry name" value="Acyl_CoA_acyltransferase"/>
</dbReference>
<dbReference type="Proteomes" id="UP000232323">
    <property type="component" value="Unassembled WGS sequence"/>
</dbReference>
<feature type="domain" description="N-acetyltransferase" evidence="1">
    <location>
        <begin position="78"/>
        <end position="243"/>
    </location>
</feature>
<dbReference type="PANTHER" id="PTHR47426:SF3">
    <property type="entry name" value="GCN5-RELATED N-ACETYLTRANSFERASE 6, CHLOROPLASTIC"/>
    <property type="match status" value="1"/>
</dbReference>
<organism evidence="2 3">
    <name type="scientific">Chlamydomonas eustigma</name>
    <dbReference type="NCBI Taxonomy" id="1157962"/>
    <lineage>
        <taxon>Eukaryota</taxon>
        <taxon>Viridiplantae</taxon>
        <taxon>Chlorophyta</taxon>
        <taxon>core chlorophytes</taxon>
        <taxon>Chlorophyceae</taxon>
        <taxon>CS clade</taxon>
        <taxon>Chlamydomonadales</taxon>
        <taxon>Chlamydomonadaceae</taxon>
        <taxon>Chlamydomonas</taxon>
    </lineage>
</organism>
<dbReference type="Gene3D" id="3.40.630.30">
    <property type="match status" value="1"/>
</dbReference>
<dbReference type="OrthoDB" id="41532at2759"/>
<evidence type="ECO:0000313" key="2">
    <source>
        <dbReference type="EMBL" id="GAX84216.1"/>
    </source>
</evidence>
<proteinExistence type="predicted"/>
<sequence length="254" mass="28045">MNLQGGSNFAKLISLNTDGRAPCVWWERPCVQRKLSCAKLRSVVSVHTSETQNQDSETISVAVRPVCGDTEVQAVAWLRAKAYYQDDQSRFVESLKKKFSRLESESIQMRTREEPPLGAPQCECLVAIEGESSGSAHVLGCIDIRLPKTATTRQPVGVPENDASGCYILNVVVEEDSRGKGLGKKLMRAAMNRAVIKWGSERMYTHVAADNEVAYRLYTSCGFKQFSADSQYQGALALGRLVLLQASAEHLNKE</sequence>
<dbReference type="Pfam" id="PF00583">
    <property type="entry name" value="Acetyltransf_1"/>
    <property type="match status" value="1"/>
</dbReference>
<dbReference type="STRING" id="1157962.A0A250XMH2"/>
<evidence type="ECO:0000259" key="1">
    <source>
        <dbReference type="PROSITE" id="PS51186"/>
    </source>
</evidence>
<dbReference type="PROSITE" id="PS51186">
    <property type="entry name" value="GNAT"/>
    <property type="match status" value="1"/>
</dbReference>
<dbReference type="AlphaFoldDB" id="A0A250XMH2"/>
<dbReference type="EMBL" id="BEGY01000119">
    <property type="protein sequence ID" value="GAX84216.1"/>
    <property type="molecule type" value="Genomic_DNA"/>
</dbReference>
<accession>A0A250XMH2</accession>
<dbReference type="GO" id="GO:0016747">
    <property type="term" value="F:acyltransferase activity, transferring groups other than amino-acyl groups"/>
    <property type="evidence" value="ECO:0007669"/>
    <property type="project" value="InterPro"/>
</dbReference>
<protein>
    <recommendedName>
        <fullName evidence="1">N-acetyltransferase domain-containing protein</fullName>
    </recommendedName>
</protein>
<name>A0A250XMH2_9CHLO</name>
<keyword evidence="3" id="KW-1185">Reference proteome</keyword>
<comment type="caution">
    <text evidence="2">The sequence shown here is derived from an EMBL/GenBank/DDBJ whole genome shotgun (WGS) entry which is preliminary data.</text>
</comment>
<dbReference type="CDD" id="cd04301">
    <property type="entry name" value="NAT_SF"/>
    <property type="match status" value="1"/>
</dbReference>
<reference evidence="2 3" key="1">
    <citation type="submission" date="2017-08" db="EMBL/GenBank/DDBJ databases">
        <title>Acidophilic green algal genome provides insights into adaptation to an acidic environment.</title>
        <authorList>
            <person name="Hirooka S."/>
            <person name="Hirose Y."/>
            <person name="Kanesaki Y."/>
            <person name="Higuchi S."/>
            <person name="Fujiwara T."/>
            <person name="Onuma R."/>
            <person name="Era A."/>
            <person name="Ohbayashi R."/>
            <person name="Uzuka A."/>
            <person name="Nozaki H."/>
            <person name="Yoshikawa H."/>
            <person name="Miyagishima S.Y."/>
        </authorList>
    </citation>
    <scope>NUCLEOTIDE SEQUENCE [LARGE SCALE GENOMIC DNA]</scope>
    <source>
        <strain evidence="2 3">NIES-2499</strain>
    </source>
</reference>
<dbReference type="InterPro" id="IPR000182">
    <property type="entry name" value="GNAT_dom"/>
</dbReference>
<gene>
    <name evidence="2" type="ORF">CEUSTIGMA_g11639.t1</name>
</gene>
<dbReference type="SUPFAM" id="SSF55729">
    <property type="entry name" value="Acyl-CoA N-acyltransferases (Nat)"/>
    <property type="match status" value="1"/>
</dbReference>
<evidence type="ECO:0000313" key="3">
    <source>
        <dbReference type="Proteomes" id="UP000232323"/>
    </source>
</evidence>
<dbReference type="PANTHER" id="PTHR47426">
    <property type="entry name" value="ACYL-COA N-ACYLTRANSFERASES (NAT) SUPERFAMILY PROTEIN"/>
    <property type="match status" value="1"/>
</dbReference>